<evidence type="ECO:0000256" key="2">
    <source>
        <dbReference type="ARBA" id="ARBA00023002"/>
    </source>
</evidence>
<keyword evidence="3" id="KW-0520">NAD</keyword>
<dbReference type="InterPro" id="IPR002347">
    <property type="entry name" value="SDR_fam"/>
</dbReference>
<comment type="caution">
    <text evidence="5">The sequence shown here is derived from an EMBL/GenBank/DDBJ whole genome shotgun (WGS) entry which is preliminary data.</text>
</comment>
<dbReference type="InterPro" id="IPR036291">
    <property type="entry name" value="NAD(P)-bd_dom_sf"/>
</dbReference>
<dbReference type="PROSITE" id="PS00061">
    <property type="entry name" value="ADH_SHORT"/>
    <property type="match status" value="1"/>
</dbReference>
<dbReference type="AlphaFoldDB" id="A0A2U1TCL2"/>
<dbReference type="SMART" id="SM00822">
    <property type="entry name" value="PKS_KR"/>
    <property type="match status" value="1"/>
</dbReference>
<accession>A0A2U1TCL2</accession>
<dbReference type="SUPFAM" id="SSF51735">
    <property type="entry name" value="NAD(P)-binding Rossmann-fold domains"/>
    <property type="match status" value="1"/>
</dbReference>
<dbReference type="PANTHER" id="PTHR24321:SF8">
    <property type="entry name" value="ESTRADIOL 17-BETA-DEHYDROGENASE 8-RELATED"/>
    <property type="match status" value="1"/>
</dbReference>
<dbReference type="PRINTS" id="PR00080">
    <property type="entry name" value="SDRFAMILY"/>
</dbReference>
<dbReference type="Gene3D" id="3.40.50.720">
    <property type="entry name" value="NAD(P)-binding Rossmann-like Domain"/>
    <property type="match status" value="1"/>
</dbReference>
<proteinExistence type="inferred from homology"/>
<dbReference type="GO" id="GO:0016491">
    <property type="term" value="F:oxidoreductase activity"/>
    <property type="evidence" value="ECO:0007669"/>
    <property type="project" value="UniProtKB-KW"/>
</dbReference>
<dbReference type="CDD" id="cd05233">
    <property type="entry name" value="SDR_c"/>
    <property type="match status" value="1"/>
</dbReference>
<dbReference type="PRINTS" id="PR00081">
    <property type="entry name" value="GDHRDH"/>
</dbReference>
<dbReference type="PANTHER" id="PTHR24321">
    <property type="entry name" value="DEHYDROGENASES, SHORT CHAIN"/>
    <property type="match status" value="1"/>
</dbReference>
<dbReference type="KEGG" id="myl:C3E77_05905"/>
<dbReference type="Pfam" id="PF13561">
    <property type="entry name" value="adh_short_C2"/>
    <property type="match status" value="1"/>
</dbReference>
<evidence type="ECO:0000256" key="1">
    <source>
        <dbReference type="ARBA" id="ARBA00006484"/>
    </source>
</evidence>
<dbReference type="Proteomes" id="UP000244962">
    <property type="component" value="Unassembled WGS sequence"/>
</dbReference>
<protein>
    <submittedName>
        <fullName evidence="5">SDR family NAD(P)-dependent oxidoreductase</fullName>
    </submittedName>
</protein>
<dbReference type="EMBL" id="QEFB01000011">
    <property type="protein sequence ID" value="PWC06629.1"/>
    <property type="molecule type" value="Genomic_DNA"/>
</dbReference>
<sequence>MQLQNKTVIVTGGASGIGGAITRTFVERGAKVVAVDINQEAGAALVADLGDSVHFLQGDVSDSAVAEKAVGAAVEHFGGLHALVNNAHASRQAPFLELTPEMWELSFNTGLRATINFMRAAHPELKKTSGSVVNFGSGAGLDGQVTQGAYASAKEAIRGLSRVVANEWAPDGIRVNVVCPMAMTEGVQAWSEAFPDLYNTTLGKIPLGRFGHPGNDVAPAVAFLVSDDASYITGQTLMVDGGTIKLH</sequence>
<evidence type="ECO:0000313" key="5">
    <source>
        <dbReference type="EMBL" id="PWC06629.1"/>
    </source>
</evidence>
<gene>
    <name evidence="5" type="ORF">DF223_10190</name>
</gene>
<dbReference type="FunFam" id="3.40.50.720:FF:000084">
    <property type="entry name" value="Short-chain dehydrogenase reductase"/>
    <property type="match status" value="1"/>
</dbReference>
<reference evidence="6" key="1">
    <citation type="submission" date="2018-04" db="EMBL/GenBank/DDBJ databases">
        <authorList>
            <person name="Liu S."/>
            <person name="Wang Z."/>
            <person name="Li J."/>
        </authorList>
    </citation>
    <scope>NUCLEOTIDE SEQUENCE [LARGE SCALE GENOMIC DNA]</scope>
    <source>
        <strain evidence="6">622</strain>
    </source>
</reference>
<name>A0A2U1TCL2_9MICO</name>
<evidence type="ECO:0000259" key="4">
    <source>
        <dbReference type="SMART" id="SM00822"/>
    </source>
</evidence>
<evidence type="ECO:0000313" key="6">
    <source>
        <dbReference type="Proteomes" id="UP000244962"/>
    </source>
</evidence>
<dbReference type="InterPro" id="IPR020904">
    <property type="entry name" value="Sc_DH/Rdtase_CS"/>
</dbReference>
<keyword evidence="6" id="KW-1185">Reference proteome</keyword>
<keyword evidence="2" id="KW-0560">Oxidoreductase</keyword>
<dbReference type="InterPro" id="IPR057326">
    <property type="entry name" value="KR_dom"/>
</dbReference>
<evidence type="ECO:0000256" key="3">
    <source>
        <dbReference type="ARBA" id="ARBA00023027"/>
    </source>
</evidence>
<dbReference type="RefSeq" id="WP_108390776.1">
    <property type="nucleotide sequence ID" value="NZ_CP026949.1"/>
</dbReference>
<feature type="domain" description="Ketoreductase" evidence="4">
    <location>
        <begin position="6"/>
        <end position="181"/>
    </location>
</feature>
<comment type="similarity">
    <text evidence="1">Belongs to the short-chain dehydrogenases/reductases (SDR) family.</text>
</comment>
<organism evidence="5 6">
    <name type="scientific">Mycetocola zhujimingii</name>
    <dbReference type="NCBI Taxonomy" id="2079792"/>
    <lineage>
        <taxon>Bacteria</taxon>
        <taxon>Bacillati</taxon>
        <taxon>Actinomycetota</taxon>
        <taxon>Actinomycetes</taxon>
        <taxon>Micrococcales</taxon>
        <taxon>Microbacteriaceae</taxon>
        <taxon>Mycetocola</taxon>
    </lineage>
</organism>
<dbReference type="OrthoDB" id="517007at2"/>